<proteinExistence type="predicted"/>
<reference evidence="1 2" key="1">
    <citation type="submission" date="2019-06" db="EMBL/GenBank/DDBJ databases">
        <title>Genome Sequence of the Brown Rot Fungal Pathogen Monilinia laxa.</title>
        <authorList>
            <person name="De Miccolis Angelini R.M."/>
            <person name="Landi L."/>
            <person name="Abate D."/>
            <person name="Pollastro S."/>
            <person name="Romanazzi G."/>
            <person name="Faretra F."/>
        </authorList>
    </citation>
    <scope>NUCLEOTIDE SEQUENCE [LARGE SCALE GENOMIC DNA]</scope>
    <source>
        <strain evidence="1 2">Mlax316</strain>
    </source>
</reference>
<sequence length="79" mass="9300">MTQVQVNVVCHFHPNIHKSHIGQINGVKRQTAFLPRIEHNSQTKLSHSYPFLIFVHFHQFISYHFQSYNIYAATPITPR</sequence>
<organism evidence="1 2">
    <name type="scientific">Monilinia laxa</name>
    <name type="common">Brown rot fungus</name>
    <name type="synonym">Sclerotinia laxa</name>
    <dbReference type="NCBI Taxonomy" id="61186"/>
    <lineage>
        <taxon>Eukaryota</taxon>
        <taxon>Fungi</taxon>
        <taxon>Dikarya</taxon>
        <taxon>Ascomycota</taxon>
        <taxon>Pezizomycotina</taxon>
        <taxon>Leotiomycetes</taxon>
        <taxon>Helotiales</taxon>
        <taxon>Sclerotiniaceae</taxon>
        <taxon>Monilinia</taxon>
    </lineage>
</organism>
<dbReference type="EMBL" id="VIGI01000005">
    <property type="protein sequence ID" value="KAB8300387.1"/>
    <property type="molecule type" value="Genomic_DNA"/>
</dbReference>
<dbReference type="Proteomes" id="UP000326757">
    <property type="component" value="Unassembled WGS sequence"/>
</dbReference>
<comment type="caution">
    <text evidence="1">The sequence shown here is derived from an EMBL/GenBank/DDBJ whole genome shotgun (WGS) entry which is preliminary data.</text>
</comment>
<dbReference type="AlphaFoldDB" id="A0A5N6KB20"/>
<protein>
    <submittedName>
        <fullName evidence="1">Uncharacterized protein</fullName>
    </submittedName>
</protein>
<accession>A0A5N6KB20</accession>
<name>A0A5N6KB20_MONLA</name>
<keyword evidence="2" id="KW-1185">Reference proteome</keyword>
<evidence type="ECO:0000313" key="2">
    <source>
        <dbReference type="Proteomes" id="UP000326757"/>
    </source>
</evidence>
<gene>
    <name evidence="1" type="ORF">EYC80_000567</name>
</gene>
<evidence type="ECO:0000313" key="1">
    <source>
        <dbReference type="EMBL" id="KAB8300387.1"/>
    </source>
</evidence>